<reference evidence="1" key="2">
    <citation type="submission" date="2020-09" db="EMBL/GenBank/DDBJ databases">
        <authorList>
            <person name="Kikuchi T."/>
        </authorList>
    </citation>
    <scope>NUCLEOTIDE SEQUENCE</scope>
    <source>
        <strain evidence="1">Ka4C1</strain>
    </source>
</reference>
<dbReference type="eggNOG" id="KOG4318">
    <property type="taxonomic scope" value="Eukaryota"/>
</dbReference>
<keyword evidence="3" id="KW-1185">Reference proteome</keyword>
<dbReference type="EMBL" id="CAJFCV020000005">
    <property type="protein sequence ID" value="CAG9122518.1"/>
    <property type="molecule type" value="Genomic_DNA"/>
</dbReference>
<dbReference type="Proteomes" id="UP000582659">
    <property type="component" value="Unassembled WGS sequence"/>
</dbReference>
<dbReference type="Proteomes" id="UP000659654">
    <property type="component" value="Unassembled WGS sequence"/>
</dbReference>
<evidence type="ECO:0000313" key="4">
    <source>
        <dbReference type="WBParaSite" id="BXY_0396200.1"/>
    </source>
</evidence>
<evidence type="ECO:0000313" key="3">
    <source>
        <dbReference type="Proteomes" id="UP000659654"/>
    </source>
</evidence>
<protein>
    <submittedName>
        <fullName evidence="1">(pine wood nematode) hypothetical protein</fullName>
    </submittedName>
</protein>
<dbReference type="OrthoDB" id="185373at2759"/>
<dbReference type="Proteomes" id="UP000095284">
    <property type="component" value="Unplaced"/>
</dbReference>
<dbReference type="GO" id="GO:0005634">
    <property type="term" value="C:nucleus"/>
    <property type="evidence" value="ECO:0007669"/>
    <property type="project" value="TreeGrafter"/>
</dbReference>
<dbReference type="PANTHER" id="PTHR46669">
    <property type="entry name" value="LEUCINE-RICH PPR MOTIF-CONTAINING PROTEIN, MITOCHONDRIAL"/>
    <property type="match status" value="1"/>
</dbReference>
<dbReference type="PANTHER" id="PTHR46669:SF1">
    <property type="entry name" value="LEUCINE-RICH PPR MOTIF-CONTAINING PROTEIN, MITOCHONDRIAL"/>
    <property type="match status" value="1"/>
</dbReference>
<reference evidence="4" key="1">
    <citation type="submission" date="2016-11" db="UniProtKB">
        <authorList>
            <consortium name="WormBaseParasite"/>
        </authorList>
    </citation>
    <scope>IDENTIFICATION</scope>
</reference>
<name>A0A1I7RTA8_BURXY</name>
<gene>
    <name evidence="1" type="ORF">BXYJ_LOCUS11484</name>
</gene>
<evidence type="ECO:0000313" key="1">
    <source>
        <dbReference type="EMBL" id="CAD5231388.1"/>
    </source>
</evidence>
<dbReference type="WBParaSite" id="BXY_0396200.1">
    <property type="protein sequence ID" value="BXY_0396200.1"/>
    <property type="gene ID" value="BXY_0396200"/>
</dbReference>
<proteinExistence type="predicted"/>
<dbReference type="SMR" id="A0A1I7RTA8"/>
<dbReference type="GO" id="GO:0005739">
    <property type="term" value="C:mitochondrion"/>
    <property type="evidence" value="ECO:0007669"/>
    <property type="project" value="TreeGrafter"/>
</dbReference>
<accession>A0A1I7RTA8</accession>
<dbReference type="EMBL" id="CAJFDI010000005">
    <property type="protein sequence ID" value="CAD5231388.1"/>
    <property type="molecule type" value="Genomic_DNA"/>
</dbReference>
<evidence type="ECO:0000313" key="2">
    <source>
        <dbReference type="Proteomes" id="UP000095284"/>
    </source>
</evidence>
<dbReference type="GO" id="GO:0070129">
    <property type="term" value="P:regulation of mitochondrial translation"/>
    <property type="evidence" value="ECO:0007669"/>
    <property type="project" value="TreeGrafter"/>
</dbReference>
<dbReference type="AlphaFoldDB" id="A0A1I7RTA8"/>
<dbReference type="InterPro" id="IPR033490">
    <property type="entry name" value="LRP130"/>
</dbReference>
<dbReference type="GO" id="GO:0003730">
    <property type="term" value="F:mRNA 3'-UTR binding"/>
    <property type="evidence" value="ECO:0007669"/>
    <property type="project" value="TreeGrafter"/>
</dbReference>
<sequence length="1038" mass="120572">MELHRTCRLLRSLRIFRSYGSSVVNVGAPRRSRLAVEQKKKQTTGPEAFLQRFLETYPDLSDMDKKIMTTNFFVNKRQSERMLTKRLSPRGAQKYFENEANISYCVYSDQFLAFILLPIEEGKDYFIKSLKKSPAEFIPHYFNFCGNLMRGIDKAGRRMLIQRLYKAVESNGIKFDIKMINSWLKARLENDDHFEPWEMLRLAENDMKLEVDQDFFDCLVWQIAKSGEIHMFDSLHLEMSKRGFGPSIETKLAEIFASECCGVTLKSDGLLNKFQIQHPEMRHQAMAVACEGATCRRDYDRLRVLLRKSVEMAKDGKVYDLSLPQQKIFDVVFSLAENSVDGMGKECSTLVQQVLSHTRREHGFHQRLAAEAESHLDNGFFFTAIALLGQSRRSVATKQFKYPNFVDFFQRLSADFLHKLADKMIEKRLEEDVIIDISNRVLSLLGPETDFYTVLMTKLIQKSEITWFYRFELFKRVVDIVDSERERPHLMMPFVASATSVFEKLSIIYRMKLMGYNNLFEVDNDFLVRHIVIPDLKYKVYSDLSATDKTRLNYMYTSLKSFGITDREILKLAKVAKRVSRSEPIFVSPMNLTSWIEEKEQNLPVDDAADFIPSPEMTTDQLKHLIDEENVEKLHLALVRNGGFPENTDFSQVTEPLLVLYLEQANFGYVQKLLQMLSQAAEPDSHSEVENSPKNPHNFVENYHLLHILHRKLTELGVNNDLEVLIEYVYELRRMFPYATADSSTAFQTVGAYRNLFKALMQEKTLTKDVLDKITDFLDVLVRLNYINLHTNETISPYIMRRVIRILGWNTAVDTWLKLQQTFHLSNGMLELLKEVLSKNPVDSHRKNFVLQRAKTYLSESRINAFLAIAYVQIQKYEEAENVLRQNKVRPMDLAQLFRLNNSLQTATLGQDADTTYEFLKICLNSTELGKDKDALRVCHADWIKVCERNNLGVHAIRIKELLDHYNVELDREYLNRVQALAEEHNRLVDKWILNPQTNVLNSSLLTGSEVLKQINEFKQKSNINDGMEQLKMTSVVT</sequence>
<organism evidence="2 4">
    <name type="scientific">Bursaphelenchus xylophilus</name>
    <name type="common">Pinewood nematode worm</name>
    <name type="synonym">Aphelenchoides xylophilus</name>
    <dbReference type="NCBI Taxonomy" id="6326"/>
    <lineage>
        <taxon>Eukaryota</taxon>
        <taxon>Metazoa</taxon>
        <taxon>Ecdysozoa</taxon>
        <taxon>Nematoda</taxon>
        <taxon>Chromadorea</taxon>
        <taxon>Rhabditida</taxon>
        <taxon>Tylenchina</taxon>
        <taxon>Tylenchomorpha</taxon>
        <taxon>Aphelenchoidea</taxon>
        <taxon>Aphelenchoididae</taxon>
        <taxon>Bursaphelenchus</taxon>
    </lineage>
</organism>